<keyword evidence="2" id="KW-1185">Reference proteome</keyword>
<evidence type="ECO:0000313" key="2">
    <source>
        <dbReference type="Proteomes" id="UP001174694"/>
    </source>
</evidence>
<dbReference type="InterPro" id="IPR040632">
    <property type="entry name" value="Sulfotransfer_4"/>
</dbReference>
<dbReference type="SUPFAM" id="SSF52540">
    <property type="entry name" value="P-loop containing nucleoside triphosphate hydrolases"/>
    <property type="match status" value="1"/>
</dbReference>
<dbReference type="Proteomes" id="UP001174694">
    <property type="component" value="Unassembled WGS sequence"/>
</dbReference>
<protein>
    <submittedName>
        <fullName evidence="1">Uncharacterized protein</fullName>
    </submittedName>
</protein>
<comment type="caution">
    <text evidence="1">The sequence shown here is derived from an EMBL/GenBank/DDBJ whole genome shotgun (WGS) entry which is preliminary data.</text>
</comment>
<name>A0AA38VRB0_9PEZI</name>
<dbReference type="InterPro" id="IPR027417">
    <property type="entry name" value="P-loop_NTPase"/>
</dbReference>
<sequence length="252" mass="28568">MGQGPTKPVKGSKFRVIGAGMTRTGTKTFREALQILLDGPVHDGPSQAMGGPRRHGQGWLEAMELAVKPESTAAARKKLNWLLLDLMDGYVGTTDMPATLMVSELLEAFPDAIVIVTTREPDSWWKSQRLLESYRELWWLPWLIWPAPRLNNFPRFMELQGALMKRHIGVEGFDGPDGLQRHEKELQRMVPPEKLFFYRCSDGWEPLCKILDVPVPDRTFPHNNGPDEVRRAFRLIVAIAQGSRVLIITPHP</sequence>
<dbReference type="PANTHER" id="PTHR36978:SF3">
    <property type="entry name" value="P-LOOP CONTAINING NUCLEOSIDE TRIPHOSPHATE HYDROLASE PROTEIN"/>
    <property type="match status" value="1"/>
</dbReference>
<evidence type="ECO:0000313" key="1">
    <source>
        <dbReference type="EMBL" id="KAJ9142439.1"/>
    </source>
</evidence>
<dbReference type="PANTHER" id="PTHR36978">
    <property type="entry name" value="P-LOOP CONTAINING NUCLEOTIDE TRIPHOSPHATE HYDROLASE"/>
    <property type="match status" value="1"/>
</dbReference>
<dbReference type="EMBL" id="JANBVO010000022">
    <property type="protein sequence ID" value="KAJ9142439.1"/>
    <property type="molecule type" value="Genomic_DNA"/>
</dbReference>
<dbReference type="Gene3D" id="3.40.50.300">
    <property type="entry name" value="P-loop containing nucleotide triphosphate hydrolases"/>
    <property type="match status" value="1"/>
</dbReference>
<reference evidence="1" key="1">
    <citation type="submission" date="2022-07" db="EMBL/GenBank/DDBJ databases">
        <title>Fungi with potential for degradation of polypropylene.</title>
        <authorList>
            <person name="Gostincar C."/>
        </authorList>
    </citation>
    <scope>NUCLEOTIDE SEQUENCE</scope>
    <source>
        <strain evidence="1">EXF-13308</strain>
    </source>
</reference>
<gene>
    <name evidence="1" type="ORF">NKR23_g7267</name>
</gene>
<accession>A0AA38VRB0</accession>
<dbReference type="AlphaFoldDB" id="A0AA38VRB0"/>
<dbReference type="Pfam" id="PF17784">
    <property type="entry name" value="Sulfotransfer_4"/>
    <property type="match status" value="1"/>
</dbReference>
<proteinExistence type="predicted"/>
<organism evidence="1 2">
    <name type="scientific">Pleurostoma richardsiae</name>
    <dbReference type="NCBI Taxonomy" id="41990"/>
    <lineage>
        <taxon>Eukaryota</taxon>
        <taxon>Fungi</taxon>
        <taxon>Dikarya</taxon>
        <taxon>Ascomycota</taxon>
        <taxon>Pezizomycotina</taxon>
        <taxon>Sordariomycetes</taxon>
        <taxon>Sordariomycetidae</taxon>
        <taxon>Calosphaeriales</taxon>
        <taxon>Pleurostomataceae</taxon>
        <taxon>Pleurostoma</taxon>
    </lineage>
</organism>